<protein>
    <recommendedName>
        <fullName evidence="3">SMP domain-containing protein</fullName>
    </recommendedName>
</protein>
<evidence type="ECO:0000313" key="1">
    <source>
        <dbReference type="EMBL" id="WIA11412.1"/>
    </source>
</evidence>
<evidence type="ECO:0000313" key="2">
    <source>
        <dbReference type="Proteomes" id="UP001244341"/>
    </source>
</evidence>
<accession>A0ABY8TQW7</accession>
<name>A0ABY8TQW7_TETOB</name>
<organism evidence="1 2">
    <name type="scientific">Tetradesmus obliquus</name>
    <name type="common">Green alga</name>
    <name type="synonym">Acutodesmus obliquus</name>
    <dbReference type="NCBI Taxonomy" id="3088"/>
    <lineage>
        <taxon>Eukaryota</taxon>
        <taxon>Viridiplantae</taxon>
        <taxon>Chlorophyta</taxon>
        <taxon>core chlorophytes</taxon>
        <taxon>Chlorophyceae</taxon>
        <taxon>CS clade</taxon>
        <taxon>Sphaeropleales</taxon>
        <taxon>Scenedesmaceae</taxon>
        <taxon>Tetradesmus</taxon>
    </lineage>
</organism>
<keyword evidence="2" id="KW-1185">Reference proteome</keyword>
<proteinExistence type="predicted"/>
<evidence type="ECO:0008006" key="3">
    <source>
        <dbReference type="Google" id="ProtNLM"/>
    </source>
</evidence>
<dbReference type="Proteomes" id="UP001244341">
    <property type="component" value="Chromosome 3b"/>
</dbReference>
<sequence>MTATIAAMLAITSAAELQQPHSSSSSSRTANRRMLQIPGGQNLMQGLAGAMGSQMLSNALNPNAARPAAGNNNAAGALGQLMTPQNMQAAMGAAQRLMGGAGRRLQQSFGTRAGQMATNNLRAQAATSQAIEEAVEAGANPRATRRAGATGSFMSWAAAQNDQRTFDAAERLVYTG</sequence>
<gene>
    <name evidence="1" type="ORF">OEZ85_011529</name>
</gene>
<dbReference type="EMBL" id="CP126210">
    <property type="protein sequence ID" value="WIA11412.1"/>
    <property type="molecule type" value="Genomic_DNA"/>
</dbReference>
<reference evidence="1 2" key="1">
    <citation type="submission" date="2023-05" db="EMBL/GenBank/DDBJ databases">
        <title>A 100% complete, gapless, phased diploid assembly of the Scenedesmus obliquus UTEX 3031 genome.</title>
        <authorList>
            <person name="Biondi T.C."/>
            <person name="Hanschen E.R."/>
            <person name="Kwon T."/>
            <person name="Eng W."/>
            <person name="Kruse C.P.S."/>
            <person name="Koehler S.I."/>
            <person name="Kunde Y."/>
            <person name="Gleasner C.D."/>
            <person name="You Mak K.T."/>
            <person name="Polle J."/>
            <person name="Hovde B.T."/>
            <person name="Starkenburg S.R."/>
        </authorList>
    </citation>
    <scope>NUCLEOTIDE SEQUENCE [LARGE SCALE GENOMIC DNA]</scope>
    <source>
        <strain evidence="1 2">DOE0152z</strain>
    </source>
</reference>